<evidence type="ECO:0000256" key="1">
    <source>
        <dbReference type="ARBA" id="ARBA00001182"/>
    </source>
</evidence>
<feature type="disulfide bond" description="Redox-active" evidence="12">
    <location>
        <begin position="49"/>
        <end position="52"/>
    </location>
</feature>
<evidence type="ECO:0000256" key="2">
    <source>
        <dbReference type="ARBA" id="ARBA00002692"/>
    </source>
</evidence>
<dbReference type="NCBIfam" id="TIGR01130">
    <property type="entry name" value="ER_PDI_fam"/>
    <property type="match status" value="1"/>
</dbReference>
<keyword evidence="6 14" id="KW-0732">Signal</keyword>
<dbReference type="PANTHER" id="PTHR18929">
    <property type="entry name" value="PROTEIN DISULFIDE ISOMERASE"/>
    <property type="match status" value="1"/>
</dbReference>
<keyword evidence="11 12" id="KW-0676">Redox-active center</keyword>
<dbReference type="PROSITE" id="PS51352">
    <property type="entry name" value="THIOREDOXIN_2"/>
    <property type="match status" value="2"/>
</dbReference>
<name>A0A1Y1UK05_9TREE</name>
<dbReference type="AlphaFoldDB" id="A0A1Y1UK05"/>
<evidence type="ECO:0000256" key="3">
    <source>
        <dbReference type="ARBA" id="ARBA00004319"/>
    </source>
</evidence>
<dbReference type="EMBL" id="NBSH01000006">
    <property type="protein sequence ID" value="ORX37455.1"/>
    <property type="molecule type" value="Genomic_DNA"/>
</dbReference>
<evidence type="ECO:0000256" key="14">
    <source>
        <dbReference type="RuleBase" id="RU361130"/>
    </source>
</evidence>
<dbReference type="InterPro" id="IPR017937">
    <property type="entry name" value="Thioredoxin_CS"/>
</dbReference>
<dbReference type="GO" id="GO:0003756">
    <property type="term" value="F:protein disulfide isomerase activity"/>
    <property type="evidence" value="ECO:0007669"/>
    <property type="project" value="UniProtKB-EC"/>
</dbReference>
<dbReference type="SUPFAM" id="SSF52833">
    <property type="entry name" value="Thioredoxin-like"/>
    <property type="match status" value="4"/>
</dbReference>
<feature type="domain" description="Thioredoxin" evidence="16">
    <location>
        <begin position="4"/>
        <end position="127"/>
    </location>
</feature>
<dbReference type="FunFam" id="3.40.30.10:FF:000017">
    <property type="entry name" value="Protein disulfide-isomerase A4"/>
    <property type="match status" value="1"/>
</dbReference>
<gene>
    <name evidence="17" type="ORF">BD324DRAFT_626286</name>
</gene>
<dbReference type="FunCoup" id="A0A1Y1UK05">
    <property type="interactions" value="216"/>
</dbReference>
<comment type="subcellular location">
    <subcellularLocation>
        <location evidence="3">Endoplasmic reticulum lumen</location>
    </subcellularLocation>
</comment>
<dbReference type="InterPro" id="IPR013766">
    <property type="entry name" value="Thioredoxin_domain"/>
</dbReference>
<dbReference type="CDD" id="cd02995">
    <property type="entry name" value="PDI_a_PDI_a'_C"/>
    <property type="match status" value="1"/>
</dbReference>
<dbReference type="Pfam" id="PF13848">
    <property type="entry name" value="Thioredoxin_6"/>
    <property type="match status" value="1"/>
</dbReference>
<evidence type="ECO:0000256" key="15">
    <source>
        <dbReference type="SAM" id="MobiDB-lite"/>
    </source>
</evidence>
<comment type="caution">
    <text evidence="17">The sequence shown here is derived from an EMBL/GenBank/DDBJ whole genome shotgun (WGS) entry which is preliminary data.</text>
</comment>
<proteinExistence type="inferred from homology"/>
<feature type="disulfide bond" description="Redox-active" evidence="12">
    <location>
        <begin position="388"/>
        <end position="391"/>
    </location>
</feature>
<dbReference type="Proteomes" id="UP000193218">
    <property type="component" value="Unassembled WGS sequence"/>
</dbReference>
<dbReference type="GO" id="GO:0006457">
    <property type="term" value="P:protein folding"/>
    <property type="evidence" value="ECO:0007669"/>
    <property type="project" value="TreeGrafter"/>
</dbReference>
<evidence type="ECO:0000256" key="6">
    <source>
        <dbReference type="ARBA" id="ARBA00022729"/>
    </source>
</evidence>
<dbReference type="NCBIfam" id="TIGR01126">
    <property type="entry name" value="pdi_dom"/>
    <property type="match status" value="1"/>
</dbReference>
<feature type="region of interest" description="Disordered" evidence="15">
    <location>
        <begin position="467"/>
        <end position="502"/>
    </location>
</feature>
<evidence type="ECO:0000259" key="16">
    <source>
        <dbReference type="PROSITE" id="PS51352"/>
    </source>
</evidence>
<comment type="similarity">
    <text evidence="4 13">Belongs to the protein disulfide isomerase family.</text>
</comment>
<dbReference type="GO" id="GO:0034976">
    <property type="term" value="P:response to endoplasmic reticulum stress"/>
    <property type="evidence" value="ECO:0007669"/>
    <property type="project" value="TreeGrafter"/>
</dbReference>
<dbReference type="PROSITE" id="PS00194">
    <property type="entry name" value="THIOREDOXIN_1"/>
    <property type="match status" value="2"/>
</dbReference>
<evidence type="ECO:0000256" key="11">
    <source>
        <dbReference type="ARBA" id="ARBA00023284"/>
    </source>
</evidence>
<evidence type="ECO:0000256" key="8">
    <source>
        <dbReference type="ARBA" id="ARBA00022824"/>
    </source>
</evidence>
<dbReference type="InterPro" id="IPR005792">
    <property type="entry name" value="Prot_disulphide_isomerase"/>
</dbReference>
<protein>
    <recommendedName>
        <fullName evidence="5 14">Protein disulfide-isomerase</fullName>
        <ecNumber evidence="5 14">5.3.4.1</ecNumber>
    </recommendedName>
</protein>
<comment type="catalytic activity">
    <reaction evidence="1 14">
        <text>Catalyzes the rearrangement of -S-S- bonds in proteins.</text>
        <dbReference type="EC" id="5.3.4.1"/>
    </reaction>
</comment>
<feature type="signal peptide" evidence="14">
    <location>
        <begin position="1"/>
        <end position="19"/>
    </location>
</feature>
<evidence type="ECO:0000256" key="5">
    <source>
        <dbReference type="ARBA" id="ARBA00012723"/>
    </source>
</evidence>
<dbReference type="Pfam" id="PF00085">
    <property type="entry name" value="Thioredoxin"/>
    <property type="match status" value="2"/>
</dbReference>
<dbReference type="InParanoid" id="A0A1Y1UK05"/>
<feature type="domain" description="Thioredoxin" evidence="16">
    <location>
        <begin position="322"/>
        <end position="468"/>
    </location>
</feature>
<dbReference type="OrthoDB" id="427280at2759"/>
<evidence type="ECO:0000256" key="9">
    <source>
        <dbReference type="ARBA" id="ARBA00023157"/>
    </source>
</evidence>
<evidence type="ECO:0000256" key="13">
    <source>
        <dbReference type="RuleBase" id="RU004208"/>
    </source>
</evidence>
<comment type="function">
    <text evidence="2">Participates in the folding of proteins containing disulfide bonds, may be involved in glycosylation, prolyl hydroxylation and triglyceride transfer.</text>
</comment>
<dbReference type="PANTHER" id="PTHR18929:SF132">
    <property type="entry name" value="PROTEIN DISULFIDE-ISOMERASE A3"/>
    <property type="match status" value="1"/>
</dbReference>
<dbReference type="InterPro" id="IPR036249">
    <property type="entry name" value="Thioredoxin-like_sf"/>
</dbReference>
<accession>A0A1Y1UK05</accession>
<evidence type="ECO:0000256" key="12">
    <source>
        <dbReference type="PIRSR" id="PIRSR605792-51"/>
    </source>
</evidence>
<sequence length="502" mass="55263">MRYSTLLSLLATFTAGALASDVIDLTGGTFKSEVNGEDLALVEFFAPWCGHCKNLAPHYEEAATELKSKLGVKLAKVDCTEEAELCKEFGVNGYPTLKVFRNGVPTDYAGPRKADGIISYMVKQSLPAVSEVTPSSHDEFIKQDKVVLVAYGDESHPVPAAFAEYANSARDTYLFGQYLDSSLPSIPESPSLPAIVLYKQFDEGHNVLSTSEVSSLTADSLAEFIKSNSMPLVDEISPENFGDYAERGLPIAYVFAEPDDTATREQFIEEIKPIVKEFKDKVSFVTIDAVRFVDHGKGLALPGEDWPAFVIQELAEQSKYPLDTKFSAKNVEAHLRAYVDGKLSPKIKSEPIPKTQDQPVYHLTADGWDALFGDDSKDVFAEFFAPWCGHCKKLAPVWEELGEKYQNSKNVVIAQMDATLNDIPPTAPFKVAGFPTLKFRPAGSSDFEDYMGGRTLEDLIEFVEANKKSEGPLSTEEAVEERSDEDSAVAGEEEEVVEHDEL</sequence>
<dbReference type="PRINTS" id="PR00421">
    <property type="entry name" value="THIOREDOXIN"/>
</dbReference>
<keyword evidence="8" id="KW-0256">Endoplasmic reticulum</keyword>
<dbReference type="CDD" id="cd02982">
    <property type="entry name" value="PDI_b'_family"/>
    <property type="match status" value="1"/>
</dbReference>
<feature type="compositionally biased region" description="Acidic residues" evidence="15">
    <location>
        <begin position="477"/>
        <end position="502"/>
    </location>
</feature>
<organism evidence="17 18">
    <name type="scientific">Kockovaella imperatae</name>
    <dbReference type="NCBI Taxonomy" id="4999"/>
    <lineage>
        <taxon>Eukaryota</taxon>
        <taxon>Fungi</taxon>
        <taxon>Dikarya</taxon>
        <taxon>Basidiomycota</taxon>
        <taxon>Agaricomycotina</taxon>
        <taxon>Tremellomycetes</taxon>
        <taxon>Tremellales</taxon>
        <taxon>Cuniculitremaceae</taxon>
        <taxon>Kockovaella</taxon>
    </lineage>
</organism>
<feature type="chain" id="PRO_5011825321" description="Protein disulfide-isomerase" evidence="14">
    <location>
        <begin position="20"/>
        <end position="502"/>
    </location>
</feature>
<dbReference type="CDD" id="cd02981">
    <property type="entry name" value="PDI_b_family"/>
    <property type="match status" value="1"/>
</dbReference>
<dbReference type="CDD" id="cd02961">
    <property type="entry name" value="PDI_a_family"/>
    <property type="match status" value="1"/>
</dbReference>
<dbReference type="STRING" id="4999.A0A1Y1UK05"/>
<evidence type="ECO:0000256" key="10">
    <source>
        <dbReference type="ARBA" id="ARBA00023235"/>
    </source>
</evidence>
<keyword evidence="10 14" id="KW-0413">Isomerase</keyword>
<evidence type="ECO:0000256" key="7">
    <source>
        <dbReference type="ARBA" id="ARBA00022737"/>
    </source>
</evidence>
<keyword evidence="18" id="KW-1185">Reference proteome</keyword>
<dbReference type="EC" id="5.3.4.1" evidence="5 14"/>
<keyword evidence="7" id="KW-0677">Repeat</keyword>
<keyword evidence="9 12" id="KW-1015">Disulfide bond</keyword>
<dbReference type="GO" id="GO:0005788">
    <property type="term" value="C:endoplasmic reticulum lumen"/>
    <property type="evidence" value="ECO:0007669"/>
    <property type="project" value="UniProtKB-SubCell"/>
</dbReference>
<evidence type="ECO:0000256" key="4">
    <source>
        <dbReference type="ARBA" id="ARBA00006347"/>
    </source>
</evidence>
<evidence type="ECO:0000313" key="18">
    <source>
        <dbReference type="Proteomes" id="UP000193218"/>
    </source>
</evidence>
<dbReference type="GeneID" id="33557689"/>
<dbReference type="RefSeq" id="XP_021871493.1">
    <property type="nucleotide sequence ID" value="XM_022015880.1"/>
</dbReference>
<reference evidence="17 18" key="1">
    <citation type="submission" date="2017-03" db="EMBL/GenBank/DDBJ databases">
        <title>Widespread Adenine N6-methylation of Active Genes in Fungi.</title>
        <authorList>
            <consortium name="DOE Joint Genome Institute"/>
            <person name="Mondo S.J."/>
            <person name="Dannebaum R.O."/>
            <person name="Kuo R.C."/>
            <person name="Louie K.B."/>
            <person name="Bewick A.J."/>
            <person name="Labutti K."/>
            <person name="Haridas S."/>
            <person name="Kuo A."/>
            <person name="Salamov A."/>
            <person name="Ahrendt S.R."/>
            <person name="Lau R."/>
            <person name="Bowen B.P."/>
            <person name="Lipzen A."/>
            <person name="Sullivan W."/>
            <person name="Andreopoulos W.B."/>
            <person name="Clum A."/>
            <person name="Lindquist E."/>
            <person name="Daum C."/>
            <person name="Northen T.R."/>
            <person name="Ramamoorthy G."/>
            <person name="Schmitz R.J."/>
            <person name="Gryganskyi A."/>
            <person name="Culley D."/>
            <person name="Magnuson J."/>
            <person name="James T.Y."/>
            <person name="O'Malley M.A."/>
            <person name="Stajich J.E."/>
            <person name="Spatafora J.W."/>
            <person name="Visel A."/>
            <person name="Grigoriev I.V."/>
        </authorList>
    </citation>
    <scope>NUCLEOTIDE SEQUENCE [LARGE SCALE GENOMIC DNA]</scope>
    <source>
        <strain evidence="17 18">NRRL Y-17943</strain>
    </source>
</reference>
<dbReference type="InterPro" id="IPR005788">
    <property type="entry name" value="PDI_thioredoxin-like_dom"/>
</dbReference>
<dbReference type="Gene3D" id="3.40.30.10">
    <property type="entry name" value="Glutaredoxin"/>
    <property type="match status" value="4"/>
</dbReference>
<evidence type="ECO:0000313" key="17">
    <source>
        <dbReference type="EMBL" id="ORX37455.1"/>
    </source>
</evidence>